<dbReference type="Proteomes" id="UP001314229">
    <property type="component" value="Unassembled WGS sequence"/>
</dbReference>
<proteinExistence type="predicted"/>
<feature type="region of interest" description="Disordered" evidence="1">
    <location>
        <begin position="84"/>
        <end position="111"/>
    </location>
</feature>
<feature type="compositionally biased region" description="Basic and acidic residues" evidence="1">
    <location>
        <begin position="15"/>
        <end position="39"/>
    </location>
</feature>
<evidence type="ECO:0000256" key="1">
    <source>
        <dbReference type="SAM" id="MobiDB-lite"/>
    </source>
</evidence>
<evidence type="ECO:0000313" key="2">
    <source>
        <dbReference type="EMBL" id="CAK6983139.1"/>
    </source>
</evidence>
<organism evidence="2 3">
    <name type="scientific">Scomber scombrus</name>
    <name type="common">Atlantic mackerel</name>
    <name type="synonym">Scomber vernalis</name>
    <dbReference type="NCBI Taxonomy" id="13677"/>
    <lineage>
        <taxon>Eukaryota</taxon>
        <taxon>Metazoa</taxon>
        <taxon>Chordata</taxon>
        <taxon>Craniata</taxon>
        <taxon>Vertebrata</taxon>
        <taxon>Euteleostomi</taxon>
        <taxon>Actinopterygii</taxon>
        <taxon>Neopterygii</taxon>
        <taxon>Teleostei</taxon>
        <taxon>Neoteleostei</taxon>
        <taxon>Acanthomorphata</taxon>
        <taxon>Pelagiaria</taxon>
        <taxon>Scombriformes</taxon>
        <taxon>Scombridae</taxon>
        <taxon>Scomber</taxon>
    </lineage>
</organism>
<gene>
    <name evidence="2" type="ORF">FSCOSCO3_A024210</name>
</gene>
<dbReference type="EMBL" id="CAWUFR010001207">
    <property type="protein sequence ID" value="CAK6983139.1"/>
    <property type="molecule type" value="Genomic_DNA"/>
</dbReference>
<accession>A0AAV1QHU5</accession>
<name>A0AAV1QHU5_SCOSC</name>
<protein>
    <submittedName>
        <fullName evidence="2">Butyrophilin subfamily 2 member A2-like isoform X3</fullName>
    </submittedName>
</protein>
<reference evidence="2 3" key="1">
    <citation type="submission" date="2024-01" db="EMBL/GenBank/DDBJ databases">
        <authorList>
            <person name="Alioto T."/>
            <person name="Alioto T."/>
            <person name="Gomez Garrido J."/>
        </authorList>
    </citation>
    <scope>NUCLEOTIDE SEQUENCE [LARGE SCALE GENOMIC DNA]</scope>
</reference>
<dbReference type="AlphaFoldDB" id="A0AAV1QHU5"/>
<evidence type="ECO:0000313" key="3">
    <source>
        <dbReference type="Proteomes" id="UP001314229"/>
    </source>
</evidence>
<keyword evidence="3" id="KW-1185">Reference proteome</keyword>
<sequence>MDTEASLTSGLVFPETKRSCRDETDGGGNKKDSKSDYPERQPLNAAGTDGETLTWEEKQAELLQEKQNREKAEKEVKDLKDLLESKQKQLEKQNREEEVKDLKDHPESKQKQVNVIIMKCLNEDG</sequence>
<feature type="region of interest" description="Disordered" evidence="1">
    <location>
        <begin position="1"/>
        <end position="53"/>
    </location>
</feature>
<comment type="caution">
    <text evidence="2">The sequence shown here is derived from an EMBL/GenBank/DDBJ whole genome shotgun (WGS) entry which is preliminary data.</text>
</comment>
<feature type="compositionally biased region" description="Basic and acidic residues" evidence="1">
    <location>
        <begin position="84"/>
        <end position="110"/>
    </location>
</feature>